<keyword evidence="1" id="KW-0472">Membrane</keyword>
<dbReference type="Proteomes" id="UP000683507">
    <property type="component" value="Chromosome"/>
</dbReference>
<evidence type="ECO:0000256" key="1">
    <source>
        <dbReference type="SAM" id="Phobius"/>
    </source>
</evidence>
<gene>
    <name evidence="2" type="ORF">CRYO30217_03037</name>
</gene>
<dbReference type="RefSeq" id="WP_258543229.1">
    <property type="nucleotide sequence ID" value="NZ_OU015584.1"/>
</dbReference>
<keyword evidence="3" id="KW-1185">Reference proteome</keyword>
<name>A0A916NE44_9FLAO</name>
<dbReference type="Pfam" id="PF13858">
    <property type="entry name" value="DUF4199"/>
    <property type="match status" value="1"/>
</dbReference>
<reference evidence="2" key="1">
    <citation type="submission" date="2021-04" db="EMBL/GenBank/DDBJ databases">
        <authorList>
            <person name="Rodrigo-Torres L."/>
            <person name="Arahal R. D."/>
            <person name="Lucena T."/>
        </authorList>
    </citation>
    <scope>NUCLEOTIDE SEQUENCE</scope>
    <source>
        <strain evidence="2">AS29M-1</strain>
    </source>
</reference>
<dbReference type="InterPro" id="IPR025250">
    <property type="entry name" value="DUF4199"/>
</dbReference>
<organism evidence="2 3">
    <name type="scientific">Parvicella tangerina</name>
    <dbReference type="NCBI Taxonomy" id="2829795"/>
    <lineage>
        <taxon>Bacteria</taxon>
        <taxon>Pseudomonadati</taxon>
        <taxon>Bacteroidota</taxon>
        <taxon>Flavobacteriia</taxon>
        <taxon>Flavobacteriales</taxon>
        <taxon>Parvicellaceae</taxon>
        <taxon>Parvicella</taxon>
    </lineage>
</organism>
<feature type="transmembrane region" description="Helical" evidence="1">
    <location>
        <begin position="157"/>
        <end position="179"/>
    </location>
</feature>
<sequence length="188" mass="21246">MKIGLKFGVYTSLGFIIIIMSLFMAEVNLRSDFMQIMVGIGTFCLFIGVALSILINYNRNKKGGLSMLVDIKTGLTSSAVFALLIAVFLVLYFSKIDDDFVERRKEEIIERYQDPKEIEKLEEQMGANPDTFKGKSLDDMIEQNIANAEHNLTPVRIFPIALFSLLLLGMVYSFLITAFNRLVLAKLK</sequence>
<feature type="transmembrane region" description="Helical" evidence="1">
    <location>
        <begin position="7"/>
        <end position="27"/>
    </location>
</feature>
<proteinExistence type="predicted"/>
<evidence type="ECO:0008006" key="4">
    <source>
        <dbReference type="Google" id="ProtNLM"/>
    </source>
</evidence>
<keyword evidence="1" id="KW-1133">Transmembrane helix</keyword>
<dbReference type="KEGG" id="ptan:CRYO30217_03037"/>
<dbReference type="AlphaFoldDB" id="A0A916NE44"/>
<feature type="transmembrane region" description="Helical" evidence="1">
    <location>
        <begin position="33"/>
        <end position="55"/>
    </location>
</feature>
<evidence type="ECO:0000313" key="3">
    <source>
        <dbReference type="Proteomes" id="UP000683507"/>
    </source>
</evidence>
<feature type="transmembrane region" description="Helical" evidence="1">
    <location>
        <begin position="75"/>
        <end position="94"/>
    </location>
</feature>
<evidence type="ECO:0000313" key="2">
    <source>
        <dbReference type="EMBL" id="CAG5086186.1"/>
    </source>
</evidence>
<keyword evidence="1" id="KW-0812">Transmembrane</keyword>
<protein>
    <recommendedName>
        <fullName evidence="4">DUF4199 domain-containing protein</fullName>
    </recommendedName>
</protein>
<accession>A0A916NE44</accession>
<dbReference type="EMBL" id="OU015584">
    <property type="protein sequence ID" value="CAG5086186.1"/>
    <property type="molecule type" value="Genomic_DNA"/>
</dbReference>